<feature type="domain" description="Cytidyltransferase-like" evidence="14">
    <location>
        <begin position="358"/>
        <end position="450"/>
    </location>
</feature>
<evidence type="ECO:0000313" key="16">
    <source>
        <dbReference type="Proteomes" id="UP000001695"/>
    </source>
</evidence>
<dbReference type="NCBIfam" id="TIGR00125">
    <property type="entry name" value="cyt_tran_rel"/>
    <property type="match status" value="1"/>
</dbReference>
<dbReference type="GO" id="GO:0033785">
    <property type="term" value="F:heptose 7-phosphate kinase activity"/>
    <property type="evidence" value="ECO:0007669"/>
    <property type="project" value="UniProtKB-UniRule"/>
</dbReference>
<dbReference type="eggNOG" id="COG2870">
    <property type="taxonomic scope" value="Bacteria"/>
</dbReference>
<gene>
    <name evidence="12" type="primary">hldE</name>
    <name evidence="15" type="ordered locus">Bind_1031</name>
</gene>
<dbReference type="InterPro" id="IPR014729">
    <property type="entry name" value="Rossmann-like_a/b/a_fold"/>
</dbReference>
<keyword evidence="5 12" id="KW-0548">Nucleotidyltransferase</keyword>
<dbReference type="PROSITE" id="PS00583">
    <property type="entry name" value="PFKB_KINASES_1"/>
    <property type="match status" value="1"/>
</dbReference>
<dbReference type="Proteomes" id="UP000001695">
    <property type="component" value="Chromosome"/>
</dbReference>
<keyword evidence="10 12" id="KW-0119">Carbohydrate metabolism</keyword>
<keyword evidence="16" id="KW-1185">Reference proteome</keyword>
<dbReference type="PANTHER" id="PTHR46969">
    <property type="entry name" value="BIFUNCTIONAL PROTEIN HLDE"/>
    <property type="match status" value="1"/>
</dbReference>
<protein>
    <recommendedName>
        <fullName evidence="12">Bifunctional protein HldE</fullName>
    </recommendedName>
    <domain>
        <recommendedName>
            <fullName evidence="12">D-beta-D-heptose 7-phosphate kinase</fullName>
            <ecNumber evidence="12">2.7.1.167</ecNumber>
        </recommendedName>
        <alternativeName>
            <fullName evidence="12">D-beta-D-heptose 7-phosphotransferase</fullName>
        </alternativeName>
        <alternativeName>
            <fullName evidence="12">D-glycero-beta-D-manno-heptose-7-phosphate kinase</fullName>
        </alternativeName>
    </domain>
    <domain>
        <recommendedName>
            <fullName evidence="12">D-beta-D-heptose 1-phosphate adenylyltransferase</fullName>
            <ecNumber evidence="12">2.7.7.70</ecNumber>
        </recommendedName>
        <alternativeName>
            <fullName evidence="12">D-glycero-beta-D-manno-heptose 1-phosphate adenylyltransferase</fullName>
        </alternativeName>
    </domain>
</protein>
<dbReference type="Gene3D" id="3.40.50.620">
    <property type="entry name" value="HUPs"/>
    <property type="match status" value="1"/>
</dbReference>
<comment type="pathway">
    <text evidence="3">Bacterial outer membrane biogenesis; LPS core biosynthesis.</text>
</comment>
<dbReference type="Gene3D" id="3.40.1190.20">
    <property type="match status" value="1"/>
</dbReference>
<feature type="binding site" evidence="12">
    <location>
        <begin position="203"/>
        <end position="206"/>
    </location>
    <ligand>
        <name>ATP</name>
        <dbReference type="ChEBI" id="CHEBI:30616"/>
    </ligand>
</feature>
<organism evidence="15 16">
    <name type="scientific">Beijerinckia indica subsp. indica (strain ATCC 9039 / DSM 1715 / NCIMB 8712)</name>
    <dbReference type="NCBI Taxonomy" id="395963"/>
    <lineage>
        <taxon>Bacteria</taxon>
        <taxon>Pseudomonadati</taxon>
        <taxon>Pseudomonadota</taxon>
        <taxon>Alphaproteobacteria</taxon>
        <taxon>Hyphomicrobiales</taxon>
        <taxon>Beijerinckiaceae</taxon>
        <taxon>Beijerinckia</taxon>
    </lineage>
</organism>
<keyword evidence="6 12" id="KW-0547">Nucleotide-binding</keyword>
<feature type="region of interest" description="Ribokinase" evidence="12">
    <location>
        <begin position="1"/>
        <end position="332"/>
    </location>
</feature>
<dbReference type="InterPro" id="IPR002173">
    <property type="entry name" value="Carboh/pur_kinase_PfkB_CS"/>
</dbReference>
<dbReference type="InterPro" id="IPR004821">
    <property type="entry name" value="Cyt_trans-like"/>
</dbReference>
<comment type="subunit">
    <text evidence="12">Homodimer.</text>
</comment>
<dbReference type="InterPro" id="IPR023030">
    <property type="entry name" value="Bifunc_HldE"/>
</dbReference>
<dbReference type="SUPFAM" id="SSF52374">
    <property type="entry name" value="Nucleotidylyl transferase"/>
    <property type="match status" value="1"/>
</dbReference>
<evidence type="ECO:0000256" key="11">
    <source>
        <dbReference type="ARBA" id="ARBA00047428"/>
    </source>
</evidence>
<name>B2III0_BEII9</name>
<dbReference type="STRING" id="395963.Bind_1031"/>
<dbReference type="eggNOG" id="COG0615">
    <property type="taxonomic scope" value="Bacteria"/>
</dbReference>
<evidence type="ECO:0000259" key="14">
    <source>
        <dbReference type="Pfam" id="PF01467"/>
    </source>
</evidence>
<accession>B2III0</accession>
<comment type="function">
    <text evidence="2 12">Catalyzes the ADP transfer from ATP to D-glycero-beta-D-manno-heptose 1-phosphate, yielding ADP-D-glycero-beta-D-manno-heptose.</text>
</comment>
<dbReference type="GO" id="GO:0033786">
    <property type="term" value="F:heptose-1-phosphate adenylyltransferase activity"/>
    <property type="evidence" value="ECO:0007669"/>
    <property type="project" value="UniProtKB-UniRule"/>
</dbReference>
<dbReference type="UniPathway" id="UPA00356">
    <property type="reaction ID" value="UER00437"/>
</dbReference>
<evidence type="ECO:0000256" key="6">
    <source>
        <dbReference type="ARBA" id="ARBA00022741"/>
    </source>
</evidence>
<evidence type="ECO:0000256" key="9">
    <source>
        <dbReference type="ARBA" id="ARBA00023268"/>
    </source>
</evidence>
<evidence type="ECO:0000256" key="3">
    <source>
        <dbReference type="ARBA" id="ARBA00004713"/>
    </source>
</evidence>
<keyword evidence="7 12" id="KW-0418">Kinase</keyword>
<dbReference type="FunFam" id="3.40.1190.20:FF:000002">
    <property type="entry name" value="Bifunctional protein HldE"/>
    <property type="match status" value="1"/>
</dbReference>
<dbReference type="GO" id="GO:0097171">
    <property type="term" value="P:ADP-L-glycero-beta-D-manno-heptose biosynthetic process"/>
    <property type="evidence" value="ECO:0007669"/>
    <property type="project" value="UniProtKB-UniPathway"/>
</dbReference>
<feature type="domain" description="Carbohydrate kinase PfkB" evidence="13">
    <location>
        <begin position="15"/>
        <end position="312"/>
    </location>
</feature>
<evidence type="ECO:0000256" key="12">
    <source>
        <dbReference type="HAMAP-Rule" id="MF_01603"/>
    </source>
</evidence>
<evidence type="ECO:0000256" key="10">
    <source>
        <dbReference type="ARBA" id="ARBA00023277"/>
    </source>
</evidence>
<evidence type="ECO:0000259" key="13">
    <source>
        <dbReference type="Pfam" id="PF00294"/>
    </source>
</evidence>
<dbReference type="HAMAP" id="MF_01603">
    <property type="entry name" value="HldE"/>
    <property type="match status" value="1"/>
</dbReference>
<dbReference type="InterPro" id="IPR011611">
    <property type="entry name" value="PfkB_dom"/>
</dbReference>
<dbReference type="NCBIfam" id="TIGR02198">
    <property type="entry name" value="rfaE_dom_I"/>
    <property type="match status" value="1"/>
</dbReference>
<dbReference type="KEGG" id="bid:Bind_1031"/>
<dbReference type="GO" id="GO:0016773">
    <property type="term" value="F:phosphotransferase activity, alcohol group as acceptor"/>
    <property type="evidence" value="ECO:0007669"/>
    <property type="project" value="InterPro"/>
</dbReference>
<evidence type="ECO:0000256" key="5">
    <source>
        <dbReference type="ARBA" id="ARBA00022695"/>
    </source>
</evidence>
<dbReference type="Pfam" id="PF01467">
    <property type="entry name" value="CTP_transf_like"/>
    <property type="match status" value="1"/>
</dbReference>
<reference evidence="16" key="1">
    <citation type="submission" date="2008-03" db="EMBL/GenBank/DDBJ databases">
        <title>Complete sequence of chromosome of Beijerinckia indica subsp. indica ATCC 9039.</title>
        <authorList>
            <consortium name="US DOE Joint Genome Institute"/>
            <person name="Copeland A."/>
            <person name="Lucas S."/>
            <person name="Lapidus A."/>
            <person name="Glavina del Rio T."/>
            <person name="Dalin E."/>
            <person name="Tice H."/>
            <person name="Bruce D."/>
            <person name="Goodwin L."/>
            <person name="Pitluck S."/>
            <person name="LaButti K."/>
            <person name="Schmutz J."/>
            <person name="Larimer F."/>
            <person name="Land M."/>
            <person name="Hauser L."/>
            <person name="Kyrpides N."/>
            <person name="Mikhailova N."/>
            <person name="Dunfield P.F."/>
            <person name="Dedysh S.N."/>
            <person name="Liesack W."/>
            <person name="Saw J.H."/>
            <person name="Alam M."/>
            <person name="Chen Y."/>
            <person name="Murrell J.C."/>
            <person name="Richardson P."/>
        </authorList>
    </citation>
    <scope>NUCLEOTIDE SEQUENCE [LARGE SCALE GENOMIC DNA]</scope>
    <source>
        <strain evidence="16">ATCC 9039 / DSM 1715 / NCIMB 8712</strain>
    </source>
</reference>
<dbReference type="EC" id="2.7.7.70" evidence="12"/>
<evidence type="ECO:0000313" key="15">
    <source>
        <dbReference type="EMBL" id="ACB94674.1"/>
    </source>
</evidence>
<dbReference type="GO" id="GO:0009244">
    <property type="term" value="P:lipopolysaccharide core region biosynthetic process"/>
    <property type="evidence" value="ECO:0007669"/>
    <property type="project" value="UniProtKB-UniPathway"/>
</dbReference>
<comment type="catalytic activity">
    <reaction evidence="11 12">
        <text>D-glycero-beta-D-manno-heptose 1-phosphate + ATP + H(+) = ADP-D-glycero-beta-D-manno-heptose + diphosphate</text>
        <dbReference type="Rhea" id="RHEA:27465"/>
        <dbReference type="ChEBI" id="CHEBI:15378"/>
        <dbReference type="ChEBI" id="CHEBI:30616"/>
        <dbReference type="ChEBI" id="CHEBI:33019"/>
        <dbReference type="ChEBI" id="CHEBI:59967"/>
        <dbReference type="ChEBI" id="CHEBI:61593"/>
        <dbReference type="EC" id="2.7.7.70"/>
    </reaction>
</comment>
<dbReference type="GO" id="GO:0005829">
    <property type="term" value="C:cytosol"/>
    <property type="evidence" value="ECO:0007669"/>
    <property type="project" value="TreeGrafter"/>
</dbReference>
<sequence length="501" mass="53546">MGLAMSLVENFSSIRILCVGDVMIDRFIEGRVKRISPERPVPVLTIDNNYLVPGGAANVARNIAALGGHCTLMGVIGDDAAGRELESKIGEASQVEPALLRVTDRSTTEKTRFVTQGQHMLRADQERADWILAETEAALIAAFKAALPHHQAVVLSDYAKGVLTDHVLAETICAARSYGIPIIVDPKSVRIERYSGATVLTPNAKEIEQATGIDPTDDEQAIAAGRETLLRAAIDNILITRAEKGMTLIGRDGSPTHIPASAHEVFDVVGAGDTVVATLSLALGAGGEMEAAARLANAAAGIVVGKRGTATVTRTELLEELERETRQGLLPPSSHILSWQTAKARISAWQRDGFKVGFTNGCFDILHAGHVSLLDFARAHCDRLIIAINSDESVRRLKGPTRPVNSEQDRAFVLAALASVDVVVIFNEDTPREIIEYLAPDVLIKGADYEVSQIVGADFVLSRGGEVLRAELVPGRSTTGIISKAAGRQEANTQPKEGETV</sequence>
<keyword evidence="8 12" id="KW-0067">ATP-binding</keyword>
<comment type="catalytic activity">
    <reaction evidence="12">
        <text>D-glycero-beta-D-manno-heptose 7-phosphate + ATP = D-glycero-beta-D-manno-heptose 1,7-bisphosphate + ADP + H(+)</text>
        <dbReference type="Rhea" id="RHEA:27473"/>
        <dbReference type="ChEBI" id="CHEBI:15378"/>
        <dbReference type="ChEBI" id="CHEBI:30616"/>
        <dbReference type="ChEBI" id="CHEBI:60204"/>
        <dbReference type="ChEBI" id="CHEBI:60208"/>
        <dbReference type="ChEBI" id="CHEBI:456216"/>
        <dbReference type="EC" id="2.7.1.167"/>
    </reaction>
</comment>
<comment type="similarity">
    <text evidence="12">In the N-terminal section; belongs to the carbohydrate kinase PfkB family.</text>
</comment>
<keyword evidence="4 12" id="KW-0808">Transferase</keyword>
<dbReference type="NCBIfam" id="TIGR02199">
    <property type="entry name" value="rfaE_dom_II"/>
    <property type="match status" value="1"/>
</dbReference>
<evidence type="ECO:0000256" key="8">
    <source>
        <dbReference type="ARBA" id="ARBA00022840"/>
    </source>
</evidence>
<feature type="region of interest" description="Cytidylyltransferase" evidence="12">
    <location>
        <begin position="358"/>
        <end position="501"/>
    </location>
</feature>
<dbReference type="EMBL" id="CP001016">
    <property type="protein sequence ID" value="ACB94674.1"/>
    <property type="molecule type" value="Genomic_DNA"/>
</dbReference>
<dbReference type="InterPro" id="IPR011913">
    <property type="entry name" value="RfaE_dom_I"/>
</dbReference>
<proteinExistence type="inferred from homology"/>
<dbReference type="Pfam" id="PF00294">
    <property type="entry name" value="PfkB"/>
    <property type="match status" value="1"/>
</dbReference>
<comment type="pathway">
    <text evidence="12">Nucleotide-sugar biosynthesis; ADP-L-glycero-beta-D-manno-heptose biosynthesis; ADP-L-glycero-beta-D-manno-heptose from D-glycero-beta-D-manno-heptose 7-phosphate: step 3/4.</text>
</comment>
<dbReference type="GO" id="GO:0005524">
    <property type="term" value="F:ATP binding"/>
    <property type="evidence" value="ECO:0007669"/>
    <property type="project" value="UniProtKB-UniRule"/>
</dbReference>
<dbReference type="HOGENOM" id="CLU_021150_2_1_5"/>
<comment type="pathway">
    <text evidence="12">Nucleotide-sugar biosynthesis; ADP-L-glycero-beta-D-manno-heptose biosynthesis; ADP-L-glycero-beta-D-manno-heptose from D-glycero-beta-D-manno-heptose 7-phosphate: step 1/4.</text>
</comment>
<comment type="similarity">
    <text evidence="12">In the C-terminal section; belongs to the cytidylyltransferase family.</text>
</comment>
<evidence type="ECO:0000256" key="1">
    <source>
        <dbReference type="ARBA" id="ARBA00002319"/>
    </source>
</evidence>
<reference evidence="15 16" key="2">
    <citation type="journal article" date="2010" name="J. Bacteriol.">
        <title>Complete genome sequence of Beijerinckia indica subsp. indica.</title>
        <authorList>
            <person name="Tamas I."/>
            <person name="Dedysh S.N."/>
            <person name="Liesack W."/>
            <person name="Stott M.B."/>
            <person name="Alam M."/>
            <person name="Murrell J.C."/>
            <person name="Dunfield P.F."/>
        </authorList>
    </citation>
    <scope>NUCLEOTIDE SEQUENCE [LARGE SCALE GENOMIC DNA]</scope>
    <source>
        <strain evidence="16">ATCC 9039 / DSM 1715 / NCIMB 8712</strain>
    </source>
</reference>
<comment type="function">
    <text evidence="1 12">Catalyzes the phosphorylation of D-glycero-D-manno-heptose 7-phosphate at the C-1 position to selectively form D-glycero-beta-D-manno-heptose-1,7-bisphosphate.</text>
</comment>
<dbReference type="EC" id="2.7.1.167" evidence="12"/>
<dbReference type="UniPathway" id="UPA00958"/>
<dbReference type="PANTHER" id="PTHR46969:SF1">
    <property type="entry name" value="BIFUNCTIONAL PROTEIN HLDE"/>
    <property type="match status" value="1"/>
</dbReference>
<dbReference type="InterPro" id="IPR011914">
    <property type="entry name" value="RfaE_dom_II"/>
</dbReference>
<evidence type="ECO:0000256" key="4">
    <source>
        <dbReference type="ARBA" id="ARBA00022679"/>
    </source>
</evidence>
<dbReference type="SUPFAM" id="SSF53613">
    <property type="entry name" value="Ribokinase-like"/>
    <property type="match status" value="1"/>
</dbReference>
<feature type="active site" evidence="12">
    <location>
        <position position="273"/>
    </location>
</feature>
<dbReference type="CDD" id="cd01172">
    <property type="entry name" value="RfaE_like"/>
    <property type="match status" value="1"/>
</dbReference>
<evidence type="ECO:0000256" key="2">
    <source>
        <dbReference type="ARBA" id="ARBA00003753"/>
    </source>
</evidence>
<dbReference type="AlphaFoldDB" id="B2III0"/>
<dbReference type="InterPro" id="IPR029056">
    <property type="entry name" value="Ribokinase-like"/>
</dbReference>
<evidence type="ECO:0000256" key="7">
    <source>
        <dbReference type="ARBA" id="ARBA00022777"/>
    </source>
</evidence>
<keyword evidence="9 12" id="KW-0511">Multifunctional enzyme</keyword>